<evidence type="ECO:0000256" key="3">
    <source>
        <dbReference type="ARBA" id="ARBA00004496"/>
    </source>
</evidence>
<dbReference type="NCBIfam" id="NF003585">
    <property type="entry name" value="PRK05249.1"/>
    <property type="match status" value="1"/>
</dbReference>
<dbReference type="Gene3D" id="3.30.390.30">
    <property type="match status" value="1"/>
</dbReference>
<comment type="similarity">
    <text evidence="4">Belongs to the class-I pyridine nucleotide-disulfide oxidoreductase family.</text>
</comment>
<dbReference type="InterPro" id="IPR016156">
    <property type="entry name" value="FAD/NAD-linked_Rdtase_dimer_sf"/>
</dbReference>
<keyword evidence="12" id="KW-0520">NAD</keyword>
<name>A0ABX8Z0T2_9BACT</name>
<dbReference type="InterPro" id="IPR050151">
    <property type="entry name" value="Class-I_Pyr_Nuc-Dis_Oxidored"/>
</dbReference>
<dbReference type="PRINTS" id="PR00368">
    <property type="entry name" value="FADPNR"/>
</dbReference>
<dbReference type="Gene3D" id="3.50.50.60">
    <property type="entry name" value="FAD/NAD(P)-binding domain"/>
    <property type="match status" value="2"/>
</dbReference>
<evidence type="ECO:0000313" key="17">
    <source>
        <dbReference type="Proteomes" id="UP000822862"/>
    </source>
</evidence>
<organism evidence="16 17">
    <name type="scientific">Candidatus Rhabdochlamydia porcellionis</name>
    <dbReference type="NCBI Taxonomy" id="225148"/>
    <lineage>
        <taxon>Bacteria</taxon>
        <taxon>Pseudomonadati</taxon>
        <taxon>Chlamydiota</taxon>
        <taxon>Chlamydiia</taxon>
        <taxon>Parachlamydiales</taxon>
        <taxon>Candidatus Rhabdochlamydiaceae</taxon>
        <taxon>Candidatus Rhabdochlamydia</taxon>
    </lineage>
</organism>
<dbReference type="Pfam" id="PF07992">
    <property type="entry name" value="Pyr_redox_2"/>
    <property type="match status" value="1"/>
</dbReference>
<evidence type="ECO:0000313" key="16">
    <source>
        <dbReference type="EMBL" id="QZA59284.1"/>
    </source>
</evidence>
<reference evidence="16 17" key="2">
    <citation type="submission" date="2021-05" db="EMBL/GenBank/DDBJ databases">
        <title>Ecology and evolution of chlamydial symbionts of arthropods.</title>
        <authorList>
            <person name="Halter T."/>
            <person name="Sixt B.S."/>
            <person name="Toenshoff E.R."/>
            <person name="Koestlbacher S."/>
            <person name="Schulz F."/>
            <person name="Kostanjsek R."/>
            <person name="Collingro A."/>
            <person name="Hendrickx F."/>
            <person name="Horn M."/>
        </authorList>
    </citation>
    <scope>NUCLEOTIDE SEQUENCE [LARGE SCALE GENOMIC DNA]</scope>
    <source>
        <strain evidence="16 17">15C</strain>
    </source>
</reference>
<evidence type="ECO:0000256" key="12">
    <source>
        <dbReference type="ARBA" id="ARBA00023027"/>
    </source>
</evidence>
<dbReference type="PANTHER" id="PTHR22912:SF93">
    <property type="entry name" value="SOLUBLE PYRIDINE NUCLEOTIDE TRANSHYDROGENASE"/>
    <property type="match status" value="1"/>
</dbReference>
<keyword evidence="10" id="KW-0521">NADP</keyword>
<evidence type="ECO:0000259" key="14">
    <source>
        <dbReference type="Pfam" id="PF02852"/>
    </source>
</evidence>
<dbReference type="InterPro" id="IPR001100">
    <property type="entry name" value="Pyr_nuc-diS_OxRdtase"/>
</dbReference>
<protein>
    <recommendedName>
        <fullName evidence="6">Soluble pyridine nucleotide transhydrogenase</fullName>
        <ecNumber evidence="5">1.6.1.1</ecNumber>
    </recommendedName>
    <alternativeName>
        <fullName evidence="13">NAD(P)(+) transhydrogenase [B-specific]</fullName>
    </alternativeName>
</protein>
<evidence type="ECO:0000256" key="10">
    <source>
        <dbReference type="ARBA" id="ARBA00022857"/>
    </source>
</evidence>
<evidence type="ECO:0000256" key="9">
    <source>
        <dbReference type="ARBA" id="ARBA00022827"/>
    </source>
</evidence>
<evidence type="ECO:0000256" key="11">
    <source>
        <dbReference type="ARBA" id="ARBA00023002"/>
    </source>
</evidence>
<evidence type="ECO:0000256" key="2">
    <source>
        <dbReference type="ARBA" id="ARBA00002842"/>
    </source>
</evidence>
<dbReference type="InterPro" id="IPR004099">
    <property type="entry name" value="Pyr_nucl-diS_OxRdtase_dimer"/>
</dbReference>
<evidence type="ECO:0000256" key="6">
    <source>
        <dbReference type="ARBA" id="ARBA00016603"/>
    </source>
</evidence>
<dbReference type="SUPFAM" id="SSF55424">
    <property type="entry name" value="FAD/NAD-linked reductases, dimerisation (C-terminal) domain"/>
    <property type="match status" value="1"/>
</dbReference>
<comment type="subcellular location">
    <subcellularLocation>
        <location evidence="3">Cytoplasm</location>
    </subcellularLocation>
</comment>
<evidence type="ECO:0000256" key="4">
    <source>
        <dbReference type="ARBA" id="ARBA00007532"/>
    </source>
</evidence>
<dbReference type="PRINTS" id="PR00411">
    <property type="entry name" value="PNDRDTASEI"/>
</dbReference>
<dbReference type="GO" id="GO:0003957">
    <property type="term" value="F:NAD(P)+ transhydrogenase (Si-specific) activity"/>
    <property type="evidence" value="ECO:0007669"/>
    <property type="project" value="UniProtKB-EC"/>
</dbReference>
<evidence type="ECO:0000256" key="8">
    <source>
        <dbReference type="ARBA" id="ARBA00022630"/>
    </source>
</evidence>
<reference evidence="16 17" key="1">
    <citation type="submission" date="2020-01" db="EMBL/GenBank/DDBJ databases">
        <authorList>
            <person name="Sixt B."/>
            <person name="Schulz F."/>
            <person name="Kostanjsek R."/>
            <person name="Koestlbacher S."/>
            <person name="Collingro A."/>
            <person name="Toenshoff E."/>
            <person name="Horn M."/>
        </authorList>
    </citation>
    <scope>NUCLEOTIDE SEQUENCE [LARGE SCALE GENOMIC DNA]</scope>
    <source>
        <strain evidence="16 17">15C</strain>
    </source>
</reference>
<evidence type="ECO:0000259" key="15">
    <source>
        <dbReference type="Pfam" id="PF07992"/>
    </source>
</evidence>
<dbReference type="EC" id="1.6.1.1" evidence="5"/>
<keyword evidence="9" id="KW-0274">FAD</keyword>
<keyword evidence="11 16" id="KW-0560">Oxidoreductase</keyword>
<comment type="cofactor">
    <cofactor evidence="1">
        <name>FAD</name>
        <dbReference type="ChEBI" id="CHEBI:57692"/>
    </cofactor>
</comment>
<dbReference type="RefSeq" id="WP_194845206.1">
    <property type="nucleotide sequence ID" value="NZ_CP075585.1"/>
</dbReference>
<keyword evidence="7" id="KW-0963">Cytoplasm</keyword>
<dbReference type="InterPro" id="IPR023753">
    <property type="entry name" value="FAD/NAD-binding_dom"/>
</dbReference>
<keyword evidence="17" id="KW-1185">Reference proteome</keyword>
<dbReference type="SUPFAM" id="SSF51905">
    <property type="entry name" value="FAD/NAD(P)-binding domain"/>
    <property type="match status" value="1"/>
</dbReference>
<accession>A0ABX8Z0T2</accession>
<dbReference type="PIRSF" id="PIRSF000350">
    <property type="entry name" value="Mercury_reductase_MerA"/>
    <property type="match status" value="1"/>
</dbReference>
<comment type="function">
    <text evidence="2">Conversion of NADPH, generated by peripheral catabolic pathways, to NADH, which can enter the respiratory chain for energy generation.</text>
</comment>
<dbReference type="InterPro" id="IPR036188">
    <property type="entry name" value="FAD/NAD-bd_sf"/>
</dbReference>
<dbReference type="EMBL" id="CP075585">
    <property type="protein sequence ID" value="QZA59284.1"/>
    <property type="molecule type" value="Genomic_DNA"/>
</dbReference>
<keyword evidence="8" id="KW-0285">Flavoprotein</keyword>
<feature type="domain" description="FAD/NAD(P)-binding" evidence="15">
    <location>
        <begin position="4"/>
        <end position="325"/>
    </location>
</feature>
<dbReference type="Proteomes" id="UP000822862">
    <property type="component" value="Chromosome"/>
</dbReference>
<dbReference type="PANTHER" id="PTHR22912">
    <property type="entry name" value="DISULFIDE OXIDOREDUCTASE"/>
    <property type="match status" value="1"/>
</dbReference>
<proteinExistence type="inferred from homology"/>
<evidence type="ECO:0000256" key="7">
    <source>
        <dbReference type="ARBA" id="ARBA00022490"/>
    </source>
</evidence>
<evidence type="ECO:0000256" key="5">
    <source>
        <dbReference type="ARBA" id="ARBA00012772"/>
    </source>
</evidence>
<dbReference type="Pfam" id="PF02852">
    <property type="entry name" value="Pyr_redox_dim"/>
    <property type="match status" value="1"/>
</dbReference>
<gene>
    <name evidence="16" type="ORF">RHAB15C_0001170</name>
</gene>
<sequence>MQKFDLIVIGSGPAGEKAAVKAAYFGYKVAIIEKEELFGGAGTVTGTLPSKTLRETALYFSDKLEKGLYGIDRTFSHEASMTDFMYRKNLVKDSSSKEIFTNLSSHHVSIFYGVASFENAHTIRVQGKDLVSLFGEFIIIATGSYPYHPENIPFDNKRVHDSDTILQLTRHPSSLCIVGAGVIGCEYATIFATIGTHVYLINDKEKILPHLDEEISNTLVKEMQSSSIDILFNTSIESINVPPSDQTPIEVHLKNNKSLEVDMFLFAAGRSGNIKQLKLEQIGVKTGKRELIIVDHQYRTNISNIFAVGDVIGFPALASTSMEQGRIAVAHIFQTQDLEHLPTYFPYGIYTIPEVSTIGLTTEEAKDKNILYATGKAYYANMPRGKIMGAKTGMLKLLFHKDTLQILGVHIIGRIATEIIHYGVILVEDKKTLHHIISQVFNCPTLHDLYKYAAYDGLIQVTPKFK</sequence>
<feature type="domain" description="Pyridine nucleotide-disulphide oxidoreductase dimerisation" evidence="14">
    <location>
        <begin position="346"/>
        <end position="451"/>
    </location>
</feature>
<evidence type="ECO:0000256" key="13">
    <source>
        <dbReference type="ARBA" id="ARBA00031183"/>
    </source>
</evidence>
<evidence type="ECO:0000256" key="1">
    <source>
        <dbReference type="ARBA" id="ARBA00001974"/>
    </source>
</evidence>